<keyword evidence="2" id="KW-0812">Transmembrane</keyword>
<feature type="transmembrane region" description="Helical" evidence="2">
    <location>
        <begin position="33"/>
        <end position="56"/>
    </location>
</feature>
<keyword evidence="4" id="KW-1185">Reference proteome</keyword>
<feature type="region of interest" description="Disordered" evidence="1">
    <location>
        <begin position="132"/>
        <end position="151"/>
    </location>
</feature>
<feature type="region of interest" description="Disordered" evidence="1">
    <location>
        <begin position="90"/>
        <end position="110"/>
    </location>
</feature>
<evidence type="ECO:0000256" key="2">
    <source>
        <dbReference type="SAM" id="Phobius"/>
    </source>
</evidence>
<evidence type="ECO:0000313" key="3">
    <source>
        <dbReference type="EMBL" id="OXA51278.1"/>
    </source>
</evidence>
<feature type="region of interest" description="Disordered" evidence="1">
    <location>
        <begin position="193"/>
        <end position="215"/>
    </location>
</feature>
<feature type="compositionally biased region" description="Polar residues" evidence="1">
    <location>
        <begin position="243"/>
        <end position="256"/>
    </location>
</feature>
<proteinExistence type="predicted"/>
<name>A0A226E1W6_FOLCA</name>
<accession>A0A226E1W6</accession>
<dbReference type="Proteomes" id="UP000198287">
    <property type="component" value="Unassembled WGS sequence"/>
</dbReference>
<sequence>MVAAMHITTPMQATNSTMSECNVECVQQRTKLYVVYGVILATFVSLALCHFLVALCKRRRIKEIAKEYYLHRESFANLAVVVAAASQKTANGGESKGGGGDDNDFKITTDGGSQMAIEIPDNYNNPFPLLSNGLEKNGGPKAAKNHGDRPLQMEVIRRSGGENEGENVTTTTLDPTAILSHRNMKTNIVQVDVHSEEENRRRGGAKLSSSSLDEPTPALRVATVSQSYNNIRQAPVVISDSMSGILSRPSRPTSAVSLYDISDIVSSSPETGRKKSTPKKSPKTC</sequence>
<evidence type="ECO:0000313" key="4">
    <source>
        <dbReference type="Proteomes" id="UP000198287"/>
    </source>
</evidence>
<evidence type="ECO:0000256" key="1">
    <source>
        <dbReference type="SAM" id="MobiDB-lite"/>
    </source>
</evidence>
<organism evidence="3 4">
    <name type="scientific">Folsomia candida</name>
    <name type="common">Springtail</name>
    <dbReference type="NCBI Taxonomy" id="158441"/>
    <lineage>
        <taxon>Eukaryota</taxon>
        <taxon>Metazoa</taxon>
        <taxon>Ecdysozoa</taxon>
        <taxon>Arthropoda</taxon>
        <taxon>Hexapoda</taxon>
        <taxon>Collembola</taxon>
        <taxon>Entomobryomorpha</taxon>
        <taxon>Isotomoidea</taxon>
        <taxon>Isotomidae</taxon>
        <taxon>Proisotominae</taxon>
        <taxon>Folsomia</taxon>
    </lineage>
</organism>
<keyword evidence="2" id="KW-1133">Transmembrane helix</keyword>
<dbReference type="AlphaFoldDB" id="A0A226E1W6"/>
<reference evidence="3 4" key="1">
    <citation type="submission" date="2015-12" db="EMBL/GenBank/DDBJ databases">
        <title>The genome of Folsomia candida.</title>
        <authorList>
            <person name="Faddeeva A."/>
            <person name="Derks M.F."/>
            <person name="Anvar Y."/>
            <person name="Smit S."/>
            <person name="Van Straalen N."/>
            <person name="Roelofs D."/>
        </authorList>
    </citation>
    <scope>NUCLEOTIDE SEQUENCE [LARGE SCALE GENOMIC DNA]</scope>
    <source>
        <strain evidence="3 4">VU population</strain>
        <tissue evidence="3">Whole body</tissue>
    </source>
</reference>
<feature type="compositionally biased region" description="Basic residues" evidence="1">
    <location>
        <begin position="274"/>
        <end position="285"/>
    </location>
</feature>
<dbReference type="EMBL" id="LNIX01000008">
    <property type="protein sequence ID" value="OXA51278.1"/>
    <property type="molecule type" value="Genomic_DNA"/>
</dbReference>
<keyword evidence="2" id="KW-0472">Membrane</keyword>
<gene>
    <name evidence="3" type="ORF">Fcan01_14236</name>
</gene>
<comment type="caution">
    <text evidence="3">The sequence shown here is derived from an EMBL/GenBank/DDBJ whole genome shotgun (WGS) entry which is preliminary data.</text>
</comment>
<feature type="region of interest" description="Disordered" evidence="1">
    <location>
        <begin position="243"/>
        <end position="285"/>
    </location>
</feature>
<protein>
    <submittedName>
        <fullName evidence="3">Uncharacterized protein</fullName>
    </submittedName>
</protein>